<proteinExistence type="inferred from homology"/>
<keyword evidence="4 6" id="KW-0802">TPR repeat</keyword>
<evidence type="ECO:0000256" key="5">
    <source>
        <dbReference type="ARBA" id="ARBA00038253"/>
    </source>
</evidence>
<dbReference type="EMBL" id="DVOD01000056">
    <property type="protein sequence ID" value="HIU93011.1"/>
    <property type="molecule type" value="Genomic_DNA"/>
</dbReference>
<dbReference type="InterPro" id="IPR051476">
    <property type="entry name" value="Bac_ResReg_Asp_Phosphatase"/>
</dbReference>
<reference evidence="8" key="2">
    <citation type="journal article" date="2021" name="PeerJ">
        <title>Extensive microbial diversity within the chicken gut microbiome revealed by metagenomics and culture.</title>
        <authorList>
            <person name="Gilroy R."/>
            <person name="Ravi A."/>
            <person name="Getino M."/>
            <person name="Pursley I."/>
            <person name="Horton D.L."/>
            <person name="Alikhan N.F."/>
            <person name="Baker D."/>
            <person name="Gharbi K."/>
            <person name="Hall N."/>
            <person name="Watson M."/>
            <person name="Adriaenssens E.M."/>
            <person name="Foster-Nyarko E."/>
            <person name="Jarju S."/>
            <person name="Secka A."/>
            <person name="Antonio M."/>
            <person name="Oren A."/>
            <person name="Chaudhuri R.R."/>
            <person name="La Ragione R."/>
            <person name="Hildebrand F."/>
            <person name="Pallen M.J."/>
        </authorList>
    </citation>
    <scope>NUCLEOTIDE SEQUENCE</scope>
    <source>
        <strain evidence="8">CHK154-7741</strain>
    </source>
</reference>
<accession>A0A9D1SSC7</accession>
<dbReference type="SUPFAM" id="SSF48452">
    <property type="entry name" value="TPR-like"/>
    <property type="match status" value="2"/>
</dbReference>
<dbReference type="Gene3D" id="1.25.40.10">
    <property type="entry name" value="Tetratricopeptide repeat domain"/>
    <property type="match status" value="2"/>
</dbReference>
<gene>
    <name evidence="8" type="ORF">IAD26_07755</name>
</gene>
<dbReference type="InterPro" id="IPR011990">
    <property type="entry name" value="TPR-like_helical_dom_sf"/>
</dbReference>
<evidence type="ECO:0000256" key="2">
    <source>
        <dbReference type="ARBA" id="ARBA00022490"/>
    </source>
</evidence>
<evidence type="ECO:0000256" key="6">
    <source>
        <dbReference type="PROSITE-ProRule" id="PRU00339"/>
    </source>
</evidence>
<evidence type="ECO:0000259" key="7">
    <source>
        <dbReference type="Pfam" id="PF13401"/>
    </source>
</evidence>
<dbReference type="Proteomes" id="UP000886748">
    <property type="component" value="Unassembled WGS sequence"/>
</dbReference>
<evidence type="ECO:0000313" key="8">
    <source>
        <dbReference type="EMBL" id="HIU93011.1"/>
    </source>
</evidence>
<keyword evidence="2" id="KW-0963">Cytoplasm</keyword>
<sequence length="831" mass="96543">MEQSFLKNSLLLNSLKSSLSAAVQPEKLDEMLAFYNNKDKQICFVEGDAGSFKTEIFKESRRFLTDNTLVFGFRCFEGTTLDDIFLSFFEDLKRYAQEKKVSFTKIETNSLSQRIIKYLSSINLPCVILIDSLEEVFNKQNQSEKDEIIRFIKHLHSMNKFKIVLISSYFTEEFDDLSDASVCIKTEPYTKEQILSVIPDLSPDDLDKLYTLTGGNRNYIYITANIAVTLNTSAGALLEEFETKRVSFVDFILQKLITFVTEKVKKSLYYLALVNEPISGSYLIKQGFFTQEQLNYVVEKGLVSNEYNSVYVKNYLKKYLIRIIAHLDKIKIHTFWRDFYSSQLPLKPKDRVILISRNTMRSQIEYHSGFIIQQRQESDNTDMSLMSYLNSNLTAWNIKNTNIKDDIEEKKERPTPPKSISDKEKRFEKYELTKDEISLLSVPVDLRKQEEHAAKQQLYRTFEQKEDALKLEKKQKSLPQLYNSAKELEDSHDFETAFVLYYQAWQLVDDTDFKDYEPLLLERLAVCAKRMNKTMEAIDFYNRLTELYASLEQIDKMNEVRLNIAQIYKETFKLNHARVIYENFINKKSTASNSILARSYIELAGIEEDSANTEKAVEYYKKAFAIADEISNTQEKLDAPILAQAYFKYALILDDFSQTQAALDFYQRSIRTAKEGNIYLSAAYTNVGQIIREQGNPKKAADYYKMALKTDMANSNYEGVYYICLKLARLSEEIAPESVADWLLKSLSAAKRTKENIYITNAYLETGDYYFDKGDNQKALKAYLLAKKSLEKYEHSQESEQSIELRLNDLKSILPRNIIDKVIQDVENNGR</sequence>
<reference evidence="8" key="1">
    <citation type="submission" date="2020-10" db="EMBL/GenBank/DDBJ databases">
        <authorList>
            <person name="Gilroy R."/>
        </authorList>
    </citation>
    <scope>NUCLEOTIDE SEQUENCE</scope>
    <source>
        <strain evidence="8">CHK154-7741</strain>
    </source>
</reference>
<organism evidence="8 9">
    <name type="scientific">Candidatus Limenecus avicola</name>
    <dbReference type="NCBI Taxonomy" id="2840847"/>
    <lineage>
        <taxon>Bacteria</taxon>
        <taxon>Bacillati</taxon>
        <taxon>Bacillota</taxon>
        <taxon>Clostridia</taxon>
        <taxon>Eubacteriales</taxon>
        <taxon>Clostridiaceae</taxon>
        <taxon>Clostridiaceae incertae sedis</taxon>
        <taxon>Candidatus Limenecus</taxon>
    </lineage>
</organism>
<dbReference type="Pfam" id="PF13181">
    <property type="entry name" value="TPR_8"/>
    <property type="match status" value="1"/>
</dbReference>
<dbReference type="AlphaFoldDB" id="A0A9D1SSC7"/>
<dbReference type="SUPFAM" id="SSF52540">
    <property type="entry name" value="P-loop containing nucleoside triphosphate hydrolases"/>
    <property type="match status" value="1"/>
</dbReference>
<dbReference type="SMART" id="SM00028">
    <property type="entry name" value="TPR"/>
    <property type="match status" value="5"/>
</dbReference>
<dbReference type="GO" id="GO:0016887">
    <property type="term" value="F:ATP hydrolysis activity"/>
    <property type="evidence" value="ECO:0007669"/>
    <property type="project" value="InterPro"/>
</dbReference>
<evidence type="ECO:0000256" key="3">
    <source>
        <dbReference type="ARBA" id="ARBA00022737"/>
    </source>
</evidence>
<dbReference type="PANTHER" id="PTHR46630:SF1">
    <property type="entry name" value="TETRATRICOPEPTIDE REPEAT PROTEIN 29"/>
    <property type="match status" value="1"/>
</dbReference>
<dbReference type="PANTHER" id="PTHR46630">
    <property type="entry name" value="TETRATRICOPEPTIDE REPEAT PROTEIN 29"/>
    <property type="match status" value="1"/>
</dbReference>
<dbReference type="Gene3D" id="3.40.50.300">
    <property type="entry name" value="P-loop containing nucleotide triphosphate hydrolases"/>
    <property type="match status" value="1"/>
</dbReference>
<feature type="domain" description="ORC1/DEAH AAA+ ATPase" evidence="7">
    <location>
        <begin position="38"/>
        <end position="166"/>
    </location>
</feature>
<evidence type="ECO:0000313" key="9">
    <source>
        <dbReference type="Proteomes" id="UP000886748"/>
    </source>
</evidence>
<name>A0A9D1SSC7_9CLOT</name>
<comment type="caution">
    <text evidence="8">The sequence shown here is derived from an EMBL/GenBank/DDBJ whole genome shotgun (WGS) entry which is preliminary data.</text>
</comment>
<comment type="similarity">
    <text evidence="5">Belongs to the Rap family.</text>
</comment>
<evidence type="ECO:0000256" key="1">
    <source>
        <dbReference type="ARBA" id="ARBA00004496"/>
    </source>
</evidence>
<dbReference type="PROSITE" id="PS50005">
    <property type="entry name" value="TPR"/>
    <property type="match status" value="1"/>
</dbReference>
<evidence type="ECO:0000256" key="4">
    <source>
        <dbReference type="ARBA" id="ARBA00022803"/>
    </source>
</evidence>
<protein>
    <submittedName>
        <fullName evidence="8">Tetratricopeptide repeat protein</fullName>
    </submittedName>
</protein>
<feature type="repeat" description="TPR" evidence="6">
    <location>
        <begin position="681"/>
        <end position="714"/>
    </location>
</feature>
<comment type="subcellular location">
    <subcellularLocation>
        <location evidence="1">Cytoplasm</location>
    </subcellularLocation>
</comment>
<dbReference type="InterPro" id="IPR049945">
    <property type="entry name" value="AAA_22"/>
</dbReference>
<dbReference type="InterPro" id="IPR019734">
    <property type="entry name" value="TPR_rpt"/>
</dbReference>
<dbReference type="InterPro" id="IPR027417">
    <property type="entry name" value="P-loop_NTPase"/>
</dbReference>
<dbReference type="GO" id="GO:0005737">
    <property type="term" value="C:cytoplasm"/>
    <property type="evidence" value="ECO:0007669"/>
    <property type="project" value="UniProtKB-SubCell"/>
</dbReference>
<keyword evidence="3" id="KW-0677">Repeat</keyword>
<dbReference type="Pfam" id="PF13401">
    <property type="entry name" value="AAA_22"/>
    <property type="match status" value="1"/>
</dbReference>